<reference evidence="2 3" key="1">
    <citation type="journal article" date="2024" name="J Genomics">
        <title>Draft genome sequencing and assembly of Favolaschia claudopus CIRM-BRFM 2984 isolated from oak limbs.</title>
        <authorList>
            <person name="Navarro D."/>
            <person name="Drula E."/>
            <person name="Chaduli D."/>
            <person name="Cazenave R."/>
            <person name="Ahrendt S."/>
            <person name="Wang J."/>
            <person name="Lipzen A."/>
            <person name="Daum C."/>
            <person name="Barry K."/>
            <person name="Grigoriev I.V."/>
            <person name="Favel A."/>
            <person name="Rosso M.N."/>
            <person name="Martin F."/>
        </authorList>
    </citation>
    <scope>NUCLEOTIDE SEQUENCE [LARGE SCALE GENOMIC DNA]</scope>
    <source>
        <strain evidence="2 3">CIRM-BRFM 2984</strain>
    </source>
</reference>
<dbReference type="AlphaFoldDB" id="A0AAW0C7B6"/>
<feature type="compositionally biased region" description="Polar residues" evidence="1">
    <location>
        <begin position="1"/>
        <end position="19"/>
    </location>
</feature>
<evidence type="ECO:0000313" key="3">
    <source>
        <dbReference type="Proteomes" id="UP001362999"/>
    </source>
</evidence>
<feature type="region of interest" description="Disordered" evidence="1">
    <location>
        <begin position="1"/>
        <end position="26"/>
    </location>
</feature>
<dbReference type="Proteomes" id="UP001362999">
    <property type="component" value="Unassembled WGS sequence"/>
</dbReference>
<comment type="caution">
    <text evidence="2">The sequence shown here is derived from an EMBL/GenBank/DDBJ whole genome shotgun (WGS) entry which is preliminary data.</text>
</comment>
<sequence>MGASSTRAGQTANETQAQVSGPAGGNRCASDLVVGELTLTSVGYLGCLVNKSFAMSIHQICGFYAVSFSSMTRRTQGNFVVPVGSESFTSAVAPAPFQVLPKYDKIQLITYFAAQ</sequence>
<evidence type="ECO:0000313" key="2">
    <source>
        <dbReference type="EMBL" id="KAK7035119.1"/>
    </source>
</evidence>
<dbReference type="EMBL" id="JAWWNJ010000020">
    <property type="protein sequence ID" value="KAK7035119.1"/>
    <property type="molecule type" value="Genomic_DNA"/>
</dbReference>
<organism evidence="2 3">
    <name type="scientific">Favolaschia claudopus</name>
    <dbReference type="NCBI Taxonomy" id="2862362"/>
    <lineage>
        <taxon>Eukaryota</taxon>
        <taxon>Fungi</taxon>
        <taxon>Dikarya</taxon>
        <taxon>Basidiomycota</taxon>
        <taxon>Agaricomycotina</taxon>
        <taxon>Agaricomycetes</taxon>
        <taxon>Agaricomycetidae</taxon>
        <taxon>Agaricales</taxon>
        <taxon>Marasmiineae</taxon>
        <taxon>Mycenaceae</taxon>
        <taxon>Favolaschia</taxon>
    </lineage>
</organism>
<gene>
    <name evidence="2" type="ORF">R3P38DRAFT_2772144</name>
</gene>
<evidence type="ECO:0000256" key="1">
    <source>
        <dbReference type="SAM" id="MobiDB-lite"/>
    </source>
</evidence>
<proteinExistence type="predicted"/>
<accession>A0AAW0C7B6</accession>
<keyword evidence="3" id="KW-1185">Reference proteome</keyword>
<name>A0AAW0C7B6_9AGAR</name>
<protein>
    <submittedName>
        <fullName evidence="2">Uncharacterized protein</fullName>
    </submittedName>
</protein>